<evidence type="ECO:0000256" key="1">
    <source>
        <dbReference type="ARBA" id="ARBA00006484"/>
    </source>
</evidence>
<organism evidence="5 6">
    <name type="scientific">Frankia alni (strain DSM 45986 / CECT 9034 / ACN14a)</name>
    <dbReference type="NCBI Taxonomy" id="326424"/>
    <lineage>
        <taxon>Bacteria</taxon>
        <taxon>Bacillati</taxon>
        <taxon>Actinomycetota</taxon>
        <taxon>Actinomycetes</taxon>
        <taxon>Frankiales</taxon>
        <taxon>Frankiaceae</taxon>
        <taxon>Frankia</taxon>
    </lineage>
</organism>
<dbReference type="EC" id="1.-.-.-" evidence="5"/>
<dbReference type="PRINTS" id="PR00081">
    <property type="entry name" value="GDHRDH"/>
</dbReference>
<evidence type="ECO:0000256" key="3">
    <source>
        <dbReference type="RuleBase" id="RU000363"/>
    </source>
</evidence>
<reference evidence="5 6" key="1">
    <citation type="journal article" date="2007" name="Genome Res.">
        <title>Genome characteristics of facultatively symbiotic Frankia sp. strains reflect host range and host plant biogeography.</title>
        <authorList>
            <person name="Normand P."/>
            <person name="Lapierre P."/>
            <person name="Tisa L.S."/>
            <person name="Gogarten J.P."/>
            <person name="Alloisio N."/>
            <person name="Bagnarol E."/>
            <person name="Bassi C.A."/>
            <person name="Berry A.M."/>
            <person name="Bickhart D.M."/>
            <person name="Choisne N."/>
            <person name="Couloux A."/>
            <person name="Cournoyer B."/>
            <person name="Cruveiller S."/>
            <person name="Daubin V."/>
            <person name="Demange N."/>
            <person name="Francino M.P."/>
            <person name="Goltsman E."/>
            <person name="Huang Y."/>
            <person name="Kopp O.R."/>
            <person name="Labarre L."/>
            <person name="Lapidus A."/>
            <person name="Lavire C."/>
            <person name="Marechal J."/>
            <person name="Martinez M."/>
            <person name="Mastronunzio J.E."/>
            <person name="Mullin B.C."/>
            <person name="Niemann J."/>
            <person name="Pujic P."/>
            <person name="Rawnsley T."/>
            <person name="Rouy Z."/>
            <person name="Schenowitz C."/>
            <person name="Sellstedt A."/>
            <person name="Tavares F."/>
            <person name="Tomkins J.P."/>
            <person name="Vallenet D."/>
            <person name="Valverde C."/>
            <person name="Wall L.G."/>
            <person name="Wang Y."/>
            <person name="Medigue C."/>
            <person name="Benson D.R."/>
        </authorList>
    </citation>
    <scope>NUCLEOTIDE SEQUENCE [LARGE SCALE GENOMIC DNA]</scope>
    <source>
        <strain evidence="6">DSM 45986 / CECT 9034 / ACN14a</strain>
    </source>
</reference>
<dbReference type="PANTHER" id="PTHR43976:SF16">
    <property type="entry name" value="SHORT-CHAIN DEHYDROGENASE_REDUCTASE FAMILY PROTEIN"/>
    <property type="match status" value="1"/>
</dbReference>
<evidence type="ECO:0000313" key="5">
    <source>
        <dbReference type="EMBL" id="CAJ64008.1"/>
    </source>
</evidence>
<dbReference type="GO" id="GO:0016491">
    <property type="term" value="F:oxidoreductase activity"/>
    <property type="evidence" value="ECO:0007669"/>
    <property type="project" value="UniProtKB-KW"/>
</dbReference>
<dbReference type="KEGG" id="fal:FRAAL5375"/>
<protein>
    <submittedName>
        <fullName evidence="5">Putatine short chain dehydrogenase/reductase</fullName>
        <ecNumber evidence="5">1.-.-.-</ecNumber>
    </submittedName>
</protein>
<dbReference type="Gene3D" id="3.40.50.720">
    <property type="entry name" value="NAD(P)-binding Rossmann-like Domain"/>
    <property type="match status" value="1"/>
</dbReference>
<dbReference type="InterPro" id="IPR051911">
    <property type="entry name" value="SDR_oxidoreductase"/>
</dbReference>
<comment type="similarity">
    <text evidence="1 3">Belongs to the short-chain dehydrogenases/reductases (SDR) family.</text>
</comment>
<dbReference type="PRINTS" id="PR00080">
    <property type="entry name" value="SDRFAMILY"/>
</dbReference>
<dbReference type="SMART" id="SM00822">
    <property type="entry name" value="PKS_KR"/>
    <property type="match status" value="1"/>
</dbReference>
<evidence type="ECO:0000256" key="2">
    <source>
        <dbReference type="ARBA" id="ARBA00023002"/>
    </source>
</evidence>
<dbReference type="InterPro" id="IPR002347">
    <property type="entry name" value="SDR_fam"/>
</dbReference>
<proteinExistence type="inferred from homology"/>
<gene>
    <name evidence="5" type="ordered locus">FRAAL5375</name>
</gene>
<dbReference type="AlphaFoldDB" id="Q0REU7"/>
<name>Q0REU7_FRAAA</name>
<dbReference type="eggNOG" id="COG4221">
    <property type="taxonomic scope" value="Bacteria"/>
</dbReference>
<dbReference type="InterPro" id="IPR057326">
    <property type="entry name" value="KR_dom"/>
</dbReference>
<evidence type="ECO:0000313" key="6">
    <source>
        <dbReference type="Proteomes" id="UP000000657"/>
    </source>
</evidence>
<keyword evidence="2 5" id="KW-0560">Oxidoreductase</keyword>
<dbReference type="Pfam" id="PF00106">
    <property type="entry name" value="adh_short"/>
    <property type="match status" value="1"/>
</dbReference>
<feature type="domain" description="Ketoreductase" evidence="4">
    <location>
        <begin position="20"/>
        <end position="206"/>
    </location>
</feature>
<evidence type="ECO:0000259" key="4">
    <source>
        <dbReference type="SMART" id="SM00822"/>
    </source>
</evidence>
<accession>Q0REU7</accession>
<dbReference type="Proteomes" id="UP000000657">
    <property type="component" value="Chromosome"/>
</dbReference>
<dbReference type="SUPFAM" id="SSF51735">
    <property type="entry name" value="NAD(P)-binding Rossmann-fold domains"/>
    <property type="match status" value="1"/>
</dbReference>
<sequence length="306" mass="32287">MRNLAERCFINPMQQTSRQQTWFITGSSRGFGRALAVAALAAGDRVAATARRPEQLADLVAKYGDAVVPLQLDVTDPAAARAALAQAASRLGRLDVIVNNAGYANVAPIETGDDADFRAQFETNFWGVYHVSKAAIPLLRAQGGGLVMQFSSVGGRVGGSPGIASYQAAKFAIDGFSRVLRAETAPFGVRVVVVEPSGFRTDWAGASMTVHDIPAEYASTVGALNARVRQSDSGAAGDPARAAEILVALARRRDIPEHLPLGVNAAEGSIALDRRLLAADLAWRDVSRSADFAEPYPVEFPPDSAG</sequence>
<dbReference type="InterPro" id="IPR036291">
    <property type="entry name" value="NAD(P)-bd_dom_sf"/>
</dbReference>
<dbReference type="HOGENOM" id="CLU_010194_2_9_11"/>
<dbReference type="STRING" id="326424.FRAAL5375"/>
<dbReference type="PANTHER" id="PTHR43976">
    <property type="entry name" value="SHORT CHAIN DEHYDROGENASE"/>
    <property type="match status" value="1"/>
</dbReference>
<dbReference type="EMBL" id="CT573213">
    <property type="protein sequence ID" value="CAJ64008.1"/>
    <property type="molecule type" value="Genomic_DNA"/>
</dbReference>
<keyword evidence="6" id="KW-1185">Reference proteome</keyword>